<proteinExistence type="predicted"/>
<organism evidence="3 4">
    <name type="scientific">Periplaneta americana</name>
    <name type="common">American cockroach</name>
    <name type="synonym">Blatta americana</name>
    <dbReference type="NCBI Taxonomy" id="6978"/>
    <lineage>
        <taxon>Eukaryota</taxon>
        <taxon>Metazoa</taxon>
        <taxon>Ecdysozoa</taxon>
        <taxon>Arthropoda</taxon>
        <taxon>Hexapoda</taxon>
        <taxon>Insecta</taxon>
        <taxon>Pterygota</taxon>
        <taxon>Neoptera</taxon>
        <taxon>Polyneoptera</taxon>
        <taxon>Dictyoptera</taxon>
        <taxon>Blattodea</taxon>
        <taxon>Blattoidea</taxon>
        <taxon>Blattidae</taxon>
        <taxon>Blattinae</taxon>
        <taxon>Periplaneta</taxon>
    </lineage>
</organism>
<dbReference type="InterPro" id="IPR004875">
    <property type="entry name" value="DDE_SF_endonuclease_dom"/>
</dbReference>
<protein>
    <recommendedName>
        <fullName evidence="2">DDE-1 domain-containing protein</fullName>
    </recommendedName>
</protein>
<accession>A0ABQ8STS6</accession>
<feature type="region of interest" description="Disordered" evidence="1">
    <location>
        <begin position="341"/>
        <end position="360"/>
    </location>
</feature>
<evidence type="ECO:0000256" key="1">
    <source>
        <dbReference type="SAM" id="MobiDB-lite"/>
    </source>
</evidence>
<dbReference type="Pfam" id="PF03184">
    <property type="entry name" value="DDE_1"/>
    <property type="match status" value="1"/>
</dbReference>
<sequence>MPHKYKRKEGVKPRGPIDSDVMKNAVAAVKAGGTYKAFKVPLMTLKRLCRKLGEDNTNISYTPDYKKITSFTKEEEEELTEYLLMASRLYYGLTNNNTKTLTYEYAKMNRKNYPKNWDRNEAAGSDWLRDLWKEILYYESGFTIVHKPRKIIAEKGVKQVGKVTFGERGSLVTICVAVNASGNHIPPFLIFPKMNWQDRMLHGAPPETSGCTHPSGWMRAASFLLFLKHFVKHTKCSVEDKQLLIMDNHDSHISVDAVNYAKKNDRPNPVKEPLLPVENSVASSSEISGQTTSTKLPKAKEHFTPEQIRPFPKAPPRIAQSARGRKHGSKELEKIILHDSSDDNNFYESSSSPEDSEPSGKLKVNDFVIVRFSTKKTIKHFVGKIEKIIWPDSEVEVYFLKKKEGSYQFYFPEQIDKSLVNVEDCVTKLPQPSILLGTLRLQD</sequence>
<keyword evidence="4" id="KW-1185">Reference proteome</keyword>
<dbReference type="EMBL" id="JAJSOF020000021">
    <property type="protein sequence ID" value="KAJ4437135.1"/>
    <property type="molecule type" value="Genomic_DNA"/>
</dbReference>
<name>A0ABQ8STS6_PERAM</name>
<feature type="region of interest" description="Disordered" evidence="1">
    <location>
        <begin position="279"/>
        <end position="330"/>
    </location>
</feature>
<evidence type="ECO:0000313" key="4">
    <source>
        <dbReference type="Proteomes" id="UP001148838"/>
    </source>
</evidence>
<evidence type="ECO:0000259" key="2">
    <source>
        <dbReference type="Pfam" id="PF03184"/>
    </source>
</evidence>
<comment type="caution">
    <text evidence="3">The sequence shown here is derived from an EMBL/GenBank/DDBJ whole genome shotgun (WGS) entry which is preliminary data.</text>
</comment>
<feature type="compositionally biased region" description="Polar residues" evidence="1">
    <location>
        <begin position="280"/>
        <end position="295"/>
    </location>
</feature>
<evidence type="ECO:0000313" key="3">
    <source>
        <dbReference type="EMBL" id="KAJ4437135.1"/>
    </source>
</evidence>
<gene>
    <name evidence="3" type="ORF">ANN_17270</name>
</gene>
<reference evidence="3 4" key="1">
    <citation type="journal article" date="2022" name="Allergy">
        <title>Genome assembly and annotation of Periplaneta americana reveal a comprehensive cockroach allergen profile.</title>
        <authorList>
            <person name="Wang L."/>
            <person name="Xiong Q."/>
            <person name="Saelim N."/>
            <person name="Wang L."/>
            <person name="Nong W."/>
            <person name="Wan A.T."/>
            <person name="Shi M."/>
            <person name="Liu X."/>
            <person name="Cao Q."/>
            <person name="Hui J.H.L."/>
            <person name="Sookrung N."/>
            <person name="Leung T.F."/>
            <person name="Tungtrongchitr A."/>
            <person name="Tsui S.K.W."/>
        </authorList>
    </citation>
    <scope>NUCLEOTIDE SEQUENCE [LARGE SCALE GENOMIC DNA]</scope>
    <source>
        <strain evidence="3">PWHHKU_190912</strain>
    </source>
</reference>
<feature type="domain" description="DDE-1" evidence="2">
    <location>
        <begin position="172"/>
        <end position="258"/>
    </location>
</feature>
<dbReference type="Proteomes" id="UP001148838">
    <property type="component" value="Unassembled WGS sequence"/>
</dbReference>